<dbReference type="Proteomes" id="UP000186914">
    <property type="component" value="Unassembled WGS sequence"/>
</dbReference>
<sequence>MLPLEEVAKAYEMVEGGRLTNKVVLDITGE</sequence>
<reference evidence="2" key="1">
    <citation type="submission" date="2017-01" db="EMBL/GenBank/DDBJ databases">
        <authorList>
            <person name="Varghese N."/>
            <person name="Submissions S."/>
        </authorList>
    </citation>
    <scope>NUCLEOTIDE SEQUENCE [LARGE SCALE GENOMIC DNA]</scope>
    <source>
        <strain evidence="2">CGMCC 1.7737</strain>
    </source>
</reference>
<evidence type="ECO:0000313" key="2">
    <source>
        <dbReference type="Proteomes" id="UP000186914"/>
    </source>
</evidence>
<evidence type="ECO:0008006" key="3">
    <source>
        <dbReference type="Google" id="ProtNLM"/>
    </source>
</evidence>
<accession>A0A1N7ELL5</accession>
<dbReference type="EMBL" id="FTNO01000006">
    <property type="protein sequence ID" value="SIR88991.1"/>
    <property type="molecule type" value="Genomic_DNA"/>
</dbReference>
<organism evidence="1 2">
    <name type="scientific">Haladaptatus litoreus</name>
    <dbReference type="NCBI Taxonomy" id="553468"/>
    <lineage>
        <taxon>Archaea</taxon>
        <taxon>Methanobacteriati</taxon>
        <taxon>Methanobacteriota</taxon>
        <taxon>Stenosarchaea group</taxon>
        <taxon>Halobacteria</taxon>
        <taxon>Halobacteriales</taxon>
        <taxon>Haladaptataceae</taxon>
        <taxon>Haladaptatus</taxon>
    </lineage>
</organism>
<name>A0A1N7ELL5_9EURY</name>
<keyword evidence="2" id="KW-1185">Reference proteome</keyword>
<protein>
    <recommendedName>
        <fullName evidence="3">Alcohol dehydrogenase</fullName>
    </recommendedName>
</protein>
<gene>
    <name evidence="1" type="ORF">SAMN05421858_4380</name>
</gene>
<evidence type="ECO:0000313" key="1">
    <source>
        <dbReference type="EMBL" id="SIR88991.1"/>
    </source>
</evidence>
<dbReference type="AlphaFoldDB" id="A0A1N7ELL5"/>
<proteinExistence type="predicted"/>